<name>K1JTQ5_9BURK</name>
<dbReference type="Gene3D" id="3.40.190.10">
    <property type="entry name" value="Periplasmic binding protein-like II"/>
    <property type="match status" value="2"/>
</dbReference>
<dbReference type="GO" id="GO:0046872">
    <property type="term" value="F:metal ion binding"/>
    <property type="evidence" value="ECO:0007669"/>
    <property type="project" value="UniProtKB-KW"/>
</dbReference>
<sequence>MQMKKLAAALMLAGLACAVAAEEVRVAVAANFMAPMKELAPLYEKATGDKLVVSYGATGAFYAQIKNGAPFDVLLAADAKTPAKAVKEGHGVAGTTFTYAVGKLVLWSSDAALVKDQKALLHPAVKKVAVADARLAPYGEAALQALDALKMKEAVEPKFVVSNNIGKTFQFVESGNTQIGFVALSQCFKNGAFTGGSGWVVPQDLYKPILQDAVQLKAGEKNAGAKRFLDYLKTSNEAAAIREAYGYGTVR</sequence>
<dbReference type="PANTHER" id="PTHR30632:SF14">
    <property type="entry name" value="TUNGSTATE_MOLYBDATE_CHROMATE-BINDING PROTEIN MODA"/>
    <property type="match status" value="1"/>
</dbReference>
<keyword evidence="4" id="KW-0500">Molybdenum</keyword>
<evidence type="ECO:0000256" key="4">
    <source>
        <dbReference type="PIRSR" id="PIRSR004846-1"/>
    </source>
</evidence>
<keyword evidence="3 5" id="KW-0732">Signal</keyword>
<comment type="similarity">
    <text evidence="1">Belongs to the bacterial solute-binding protein ModA family.</text>
</comment>
<accession>K1JTQ5</accession>
<dbReference type="HOGENOM" id="CLU_065520_1_0_4"/>
<dbReference type="Proteomes" id="UP000005835">
    <property type="component" value="Unassembled WGS sequence"/>
</dbReference>
<dbReference type="PATRIC" id="fig|742823.3.peg.2298"/>
<dbReference type="STRING" id="742823.HMPREF9465_02296"/>
<feature type="binding site" evidence="4">
    <location>
        <position position="165"/>
    </location>
    <ligand>
        <name>molybdate</name>
        <dbReference type="ChEBI" id="CHEBI:36264"/>
    </ligand>
</feature>
<dbReference type="Pfam" id="PF13531">
    <property type="entry name" value="SBP_bac_11"/>
    <property type="match status" value="1"/>
</dbReference>
<evidence type="ECO:0000256" key="3">
    <source>
        <dbReference type="ARBA" id="ARBA00022729"/>
    </source>
</evidence>
<comment type="caution">
    <text evidence="6">The sequence shown here is derived from an EMBL/GenBank/DDBJ whole genome shotgun (WGS) entry which is preliminary data.</text>
</comment>
<dbReference type="InterPro" id="IPR005950">
    <property type="entry name" value="ModA"/>
</dbReference>
<feature type="signal peptide" evidence="5">
    <location>
        <begin position="1"/>
        <end position="21"/>
    </location>
</feature>
<evidence type="ECO:0000256" key="1">
    <source>
        <dbReference type="ARBA" id="ARBA00009175"/>
    </source>
</evidence>
<evidence type="ECO:0000313" key="6">
    <source>
        <dbReference type="EMBL" id="EKB30028.1"/>
    </source>
</evidence>
<dbReference type="InterPro" id="IPR050682">
    <property type="entry name" value="ModA/WtpA"/>
</dbReference>
<organism evidence="6 7">
    <name type="scientific">Sutterella wadsworthensis 2_1_59BFAA</name>
    <dbReference type="NCBI Taxonomy" id="742823"/>
    <lineage>
        <taxon>Bacteria</taxon>
        <taxon>Pseudomonadati</taxon>
        <taxon>Pseudomonadota</taxon>
        <taxon>Betaproteobacteria</taxon>
        <taxon>Burkholderiales</taxon>
        <taxon>Sutterellaceae</taxon>
        <taxon>Sutterella</taxon>
    </lineage>
</organism>
<protein>
    <submittedName>
        <fullName evidence="6">Molybdate ABC transporter, periplasmic molybdate-binding protein</fullName>
    </submittedName>
</protein>
<feature type="chain" id="PRO_5003850049" evidence="5">
    <location>
        <begin position="22"/>
        <end position="251"/>
    </location>
</feature>
<dbReference type="GO" id="GO:0015689">
    <property type="term" value="P:molybdate ion transport"/>
    <property type="evidence" value="ECO:0007669"/>
    <property type="project" value="InterPro"/>
</dbReference>
<dbReference type="PROSITE" id="PS51257">
    <property type="entry name" value="PROKAR_LIPOPROTEIN"/>
    <property type="match status" value="1"/>
</dbReference>
<keyword evidence="7" id="KW-1185">Reference proteome</keyword>
<dbReference type="NCBIfam" id="TIGR01256">
    <property type="entry name" value="modA"/>
    <property type="match status" value="1"/>
</dbReference>
<dbReference type="PANTHER" id="PTHR30632">
    <property type="entry name" value="MOLYBDATE-BINDING PERIPLASMIC PROTEIN"/>
    <property type="match status" value="1"/>
</dbReference>
<evidence type="ECO:0000256" key="2">
    <source>
        <dbReference type="ARBA" id="ARBA00022723"/>
    </source>
</evidence>
<evidence type="ECO:0000256" key="5">
    <source>
        <dbReference type="SAM" id="SignalP"/>
    </source>
</evidence>
<dbReference type="EMBL" id="ADMG01000058">
    <property type="protein sequence ID" value="EKB30028.1"/>
    <property type="molecule type" value="Genomic_DNA"/>
</dbReference>
<dbReference type="GO" id="GO:0030973">
    <property type="term" value="F:molybdate ion binding"/>
    <property type="evidence" value="ECO:0007669"/>
    <property type="project" value="InterPro"/>
</dbReference>
<keyword evidence="2 4" id="KW-0479">Metal-binding</keyword>
<dbReference type="PIRSF" id="PIRSF004846">
    <property type="entry name" value="ModA"/>
    <property type="match status" value="1"/>
</dbReference>
<reference evidence="6 7" key="1">
    <citation type="submission" date="2012-05" db="EMBL/GenBank/DDBJ databases">
        <title>The Genome Sequence of Sutterella wadsworthensis 2_1_59BFAA.</title>
        <authorList>
            <consortium name="The Broad Institute Genome Sequencing Platform"/>
            <person name="Earl A."/>
            <person name="Ward D."/>
            <person name="Feldgarden M."/>
            <person name="Gevers D."/>
            <person name="Daigneault M."/>
            <person name="Strauss J."/>
            <person name="Allen-Vercoe E."/>
            <person name="Walker B."/>
            <person name="Young S.K."/>
            <person name="Zeng Q."/>
            <person name="Gargeya S."/>
            <person name="Fitzgerald M."/>
            <person name="Haas B."/>
            <person name="Abouelleil A."/>
            <person name="Alvarado L."/>
            <person name="Arachchi H.M."/>
            <person name="Berlin A.M."/>
            <person name="Chapman S.B."/>
            <person name="Goldberg J."/>
            <person name="Griggs A."/>
            <person name="Gujja S."/>
            <person name="Hansen M."/>
            <person name="Howarth C."/>
            <person name="Imamovic A."/>
            <person name="Larimer J."/>
            <person name="McCowen C."/>
            <person name="Montmayeur A."/>
            <person name="Murphy C."/>
            <person name="Neiman D."/>
            <person name="Pearson M."/>
            <person name="Priest M."/>
            <person name="Roberts A."/>
            <person name="Saif S."/>
            <person name="Shea T."/>
            <person name="Sisk P."/>
            <person name="Sykes S."/>
            <person name="Wortman J."/>
            <person name="Nusbaum C."/>
            <person name="Birren B."/>
        </authorList>
    </citation>
    <scope>NUCLEOTIDE SEQUENCE [LARGE SCALE GENOMIC DNA]</scope>
    <source>
        <strain evidence="6 7">2_1_59BFAA</strain>
    </source>
</reference>
<evidence type="ECO:0000313" key="7">
    <source>
        <dbReference type="Proteomes" id="UP000005835"/>
    </source>
</evidence>
<dbReference type="eggNOG" id="COG0725">
    <property type="taxonomic scope" value="Bacteria"/>
</dbReference>
<gene>
    <name evidence="6" type="ORF">HMPREF9465_02296</name>
</gene>
<dbReference type="CDD" id="cd13539">
    <property type="entry name" value="PBP2_AvModA"/>
    <property type="match status" value="1"/>
</dbReference>
<dbReference type="AlphaFoldDB" id="K1JTQ5"/>
<dbReference type="SUPFAM" id="SSF53850">
    <property type="entry name" value="Periplasmic binding protein-like II"/>
    <property type="match status" value="1"/>
</dbReference>
<feature type="binding site" evidence="4">
    <location>
        <position position="58"/>
    </location>
    <ligand>
        <name>molybdate</name>
        <dbReference type="ChEBI" id="CHEBI:36264"/>
    </ligand>
</feature>
<dbReference type="InterPro" id="IPR044084">
    <property type="entry name" value="AvModA-like_subst-bd"/>
</dbReference>
<dbReference type="RefSeq" id="WP_005437234.1">
    <property type="nucleotide sequence ID" value="NZ_JH815522.1"/>
</dbReference>
<proteinExistence type="inferred from homology"/>